<dbReference type="GO" id="GO:0046914">
    <property type="term" value="F:transition metal ion binding"/>
    <property type="evidence" value="ECO:0007669"/>
    <property type="project" value="InterPro"/>
</dbReference>
<gene>
    <name evidence="1" type="ORF">APZ00_10050</name>
</gene>
<dbReference type="RefSeq" id="WP_050475247.1">
    <property type="nucleotide sequence ID" value="NZ_CM011124.1"/>
</dbReference>
<name>A0A0L0ITC1_9HYPH</name>
<evidence type="ECO:0000313" key="1">
    <source>
        <dbReference type="EMBL" id="ALV27358.1"/>
    </source>
</evidence>
<keyword evidence="2" id="KW-1185">Reference proteome</keyword>
<organism evidence="1 2">
    <name type="scientific">Pannonibacter phragmitetus</name>
    <dbReference type="NCBI Taxonomy" id="121719"/>
    <lineage>
        <taxon>Bacteria</taxon>
        <taxon>Pseudomonadati</taxon>
        <taxon>Pseudomonadota</taxon>
        <taxon>Alphaproteobacteria</taxon>
        <taxon>Hyphomicrobiales</taxon>
        <taxon>Stappiaceae</taxon>
        <taxon>Pannonibacter</taxon>
    </lineage>
</organism>
<dbReference type="EMBL" id="CP013068">
    <property type="protein sequence ID" value="ALV27358.1"/>
    <property type="molecule type" value="Genomic_DNA"/>
</dbReference>
<reference evidence="1 2" key="1">
    <citation type="submission" date="2015-10" db="EMBL/GenBank/DDBJ databases">
        <title>The world's first case of liver abscess caused by Pannonibacter phragmitetus.</title>
        <authorList>
            <person name="Ming D."/>
            <person name="Wang M."/>
            <person name="Zhou Y."/>
            <person name="Jiang T."/>
            <person name="Hu S."/>
        </authorList>
    </citation>
    <scope>NUCLEOTIDE SEQUENCE [LARGE SCALE GENOMIC DNA]</scope>
    <source>
        <strain evidence="1 2">31801</strain>
    </source>
</reference>
<dbReference type="Proteomes" id="UP000064921">
    <property type="component" value="Chromosome"/>
</dbReference>
<dbReference type="AlphaFoldDB" id="A0A0L0ITC1"/>
<accession>A0A0L0ITC1</accession>
<dbReference type="InterPro" id="IPR022513">
    <property type="entry name" value="TOMM_pelo"/>
</dbReference>
<protein>
    <submittedName>
        <fullName evidence="1">NHLP leader peptide family natural product</fullName>
    </submittedName>
</protein>
<dbReference type="InterPro" id="IPR036648">
    <property type="entry name" value="CN_Hdrase_a/SCN_Hdrase_g_sf"/>
</dbReference>
<evidence type="ECO:0000313" key="2">
    <source>
        <dbReference type="Proteomes" id="UP000064921"/>
    </source>
</evidence>
<dbReference type="KEGG" id="pphr:APZ00_10050"/>
<dbReference type="Gene3D" id="3.90.330.10">
    <property type="entry name" value="Nitrile hydratase alpha /Thiocyanate hydrolase gamma"/>
    <property type="match status" value="1"/>
</dbReference>
<sequence>MSHVPDPMTQARQHIERALIDTAQSDEAFRKLLLQDPRAALKQLIGVDPIPGFKIRVLEEVPGEVVLVLPRAIAQDELPDEILDYAAGGAEGNPCPDPRGGQRGTIVKIRPASSN</sequence>
<dbReference type="eggNOG" id="ENOG50317P1">
    <property type="taxonomic scope" value="Bacteria"/>
</dbReference>
<dbReference type="NCBIfam" id="TIGR03793">
    <property type="entry name" value="leader_NHLP"/>
    <property type="match status" value="1"/>
</dbReference>
<proteinExistence type="predicted"/>
<dbReference type="PATRIC" id="fig|121719.5.peg.2827"/>
<dbReference type="GO" id="GO:0003824">
    <property type="term" value="F:catalytic activity"/>
    <property type="evidence" value="ECO:0007669"/>
    <property type="project" value="InterPro"/>
</dbReference>
<dbReference type="SUPFAM" id="SSF56209">
    <property type="entry name" value="Nitrile hydratase alpha chain"/>
    <property type="match status" value="1"/>
</dbReference>